<evidence type="ECO:0000256" key="2">
    <source>
        <dbReference type="ARBA" id="ARBA00022487"/>
    </source>
</evidence>
<evidence type="ECO:0000256" key="1">
    <source>
        <dbReference type="ARBA" id="ARBA00005964"/>
    </source>
</evidence>
<keyword evidence="5" id="KW-0325">Glycoprotein</keyword>
<name>A0A194Q887_PAPXU</name>
<evidence type="ECO:0000256" key="5">
    <source>
        <dbReference type="ARBA" id="ARBA00023180"/>
    </source>
</evidence>
<dbReference type="InterPro" id="IPR002018">
    <property type="entry name" value="CarbesteraseB"/>
</dbReference>
<dbReference type="EMBL" id="KQ459564">
    <property type="protein sequence ID" value="KPI99620.1"/>
    <property type="molecule type" value="Genomic_DNA"/>
</dbReference>
<comment type="similarity">
    <text evidence="1 6">Belongs to the type-B carboxylesterase/lipase family.</text>
</comment>
<dbReference type="PANTHER" id="PTHR43142">
    <property type="entry name" value="CARBOXYLIC ESTER HYDROLASE"/>
    <property type="match status" value="1"/>
</dbReference>
<proteinExistence type="inferred from homology"/>
<evidence type="ECO:0000313" key="8">
    <source>
        <dbReference type="EMBL" id="KPI99620.1"/>
    </source>
</evidence>
<dbReference type="InterPro" id="IPR019826">
    <property type="entry name" value="Carboxylesterase_B_AS"/>
</dbReference>
<organism evidence="8 9">
    <name type="scientific">Papilio xuthus</name>
    <name type="common">Asian swallowtail butterfly</name>
    <dbReference type="NCBI Taxonomy" id="66420"/>
    <lineage>
        <taxon>Eukaryota</taxon>
        <taxon>Metazoa</taxon>
        <taxon>Ecdysozoa</taxon>
        <taxon>Arthropoda</taxon>
        <taxon>Hexapoda</taxon>
        <taxon>Insecta</taxon>
        <taxon>Pterygota</taxon>
        <taxon>Neoptera</taxon>
        <taxon>Endopterygota</taxon>
        <taxon>Lepidoptera</taxon>
        <taxon>Glossata</taxon>
        <taxon>Ditrysia</taxon>
        <taxon>Papilionoidea</taxon>
        <taxon>Papilionidae</taxon>
        <taxon>Papilioninae</taxon>
        <taxon>Papilio</taxon>
    </lineage>
</organism>
<dbReference type="EC" id="3.1.1.-" evidence="6"/>
<dbReference type="PROSITE" id="PS00122">
    <property type="entry name" value="CARBOXYLESTERASE_B_1"/>
    <property type="match status" value="1"/>
</dbReference>
<accession>A0A194Q887</accession>
<dbReference type="SUPFAM" id="SSF53474">
    <property type="entry name" value="alpha/beta-Hydrolases"/>
    <property type="match status" value="1"/>
</dbReference>
<evidence type="ECO:0000256" key="6">
    <source>
        <dbReference type="RuleBase" id="RU361235"/>
    </source>
</evidence>
<evidence type="ECO:0000256" key="3">
    <source>
        <dbReference type="ARBA" id="ARBA00022801"/>
    </source>
</evidence>
<keyword evidence="4" id="KW-1015">Disulfide bond</keyword>
<feature type="signal peptide" evidence="6">
    <location>
        <begin position="1"/>
        <end position="16"/>
    </location>
</feature>
<gene>
    <name evidence="8" type="ORF">RR46_02534</name>
</gene>
<sequence>MKVVVVNLVLLVTVWALPRIDPLVETKLGLIRGLQATDGDYSMFLGIPFAKVNASNPFGPSLPYPEFEDVFEANDDTAICPQREEFDNQIVGTLDCLHLNVYVPNKATSRNKLPVLVWIYGGGFSIGFAGRFVHGPKYLVKQDIILVTLNYRLGPYGFMCLDTPEVPGNQGLKDQLSALRWIKEHIDSFGGDANKITIFGESAGGVSVDYHLISEQEKLFNQVILQSGTAQCPWAVMDSDRNTPTALAKRLGLDTDDVNDALKFLSTVEPDLVIAASLEIPNRFMPCIEKDFDGVEKFIANHPVNSAIPKAKDILILSGYNNQEMLVPYVNRPISTLSLNMFKNNLAMMFDLSNDEDLETIMRQFYVGDEEVSEEIRWDLMNFEGDYTFGHPVHRSLSKYLDNGGKVYHYIFSYSGERNFVKYRNNITIGGASHADEISYLFDVSIFKESPTKEDQLVIDRMTTLWANFAKYGDPTPETTDLLPIKWDPITKDSLTYLNIDKELTLGSRPFHKRTTFLDLFYKANEHLLKANQRQNK</sequence>
<dbReference type="STRING" id="66420.A0A194Q887"/>
<keyword evidence="3 6" id="KW-0378">Hydrolase</keyword>
<dbReference type="InterPro" id="IPR029058">
    <property type="entry name" value="AB_hydrolase_fold"/>
</dbReference>
<keyword evidence="6" id="KW-0732">Signal</keyword>
<dbReference type="Proteomes" id="UP000053268">
    <property type="component" value="Unassembled WGS sequence"/>
</dbReference>
<feature type="domain" description="Carboxylesterase type B" evidence="7">
    <location>
        <begin position="21"/>
        <end position="509"/>
    </location>
</feature>
<dbReference type="Pfam" id="PF00135">
    <property type="entry name" value="COesterase"/>
    <property type="match status" value="1"/>
</dbReference>
<dbReference type="GO" id="GO:0052689">
    <property type="term" value="F:carboxylic ester hydrolase activity"/>
    <property type="evidence" value="ECO:0007669"/>
    <property type="project" value="UniProtKB-KW"/>
</dbReference>
<evidence type="ECO:0000259" key="7">
    <source>
        <dbReference type="Pfam" id="PF00135"/>
    </source>
</evidence>
<protein>
    <recommendedName>
        <fullName evidence="6">Carboxylic ester hydrolase</fullName>
        <ecNumber evidence="6">3.1.1.-</ecNumber>
    </recommendedName>
</protein>
<dbReference type="PANTHER" id="PTHR43142:SF1">
    <property type="entry name" value="CARBOXYLIC ESTER HYDROLASE"/>
    <property type="match status" value="1"/>
</dbReference>
<dbReference type="Gene3D" id="3.40.50.1820">
    <property type="entry name" value="alpha/beta hydrolase"/>
    <property type="match status" value="1"/>
</dbReference>
<reference evidence="8 9" key="1">
    <citation type="journal article" date="2015" name="Nat. Commun.">
        <title>Outbred genome sequencing and CRISPR/Cas9 gene editing in butterflies.</title>
        <authorList>
            <person name="Li X."/>
            <person name="Fan D."/>
            <person name="Zhang W."/>
            <person name="Liu G."/>
            <person name="Zhang L."/>
            <person name="Zhao L."/>
            <person name="Fang X."/>
            <person name="Chen L."/>
            <person name="Dong Y."/>
            <person name="Chen Y."/>
            <person name="Ding Y."/>
            <person name="Zhao R."/>
            <person name="Feng M."/>
            <person name="Zhu Y."/>
            <person name="Feng Y."/>
            <person name="Jiang X."/>
            <person name="Zhu D."/>
            <person name="Xiang H."/>
            <person name="Feng X."/>
            <person name="Li S."/>
            <person name="Wang J."/>
            <person name="Zhang G."/>
            <person name="Kronforst M.R."/>
            <person name="Wang W."/>
        </authorList>
    </citation>
    <scope>NUCLEOTIDE SEQUENCE [LARGE SCALE GENOMIC DNA]</scope>
    <source>
        <strain evidence="8">Ya'a_city_454_Px</strain>
        <tissue evidence="8">Whole body</tissue>
    </source>
</reference>
<keyword evidence="9" id="KW-1185">Reference proteome</keyword>
<evidence type="ECO:0000313" key="9">
    <source>
        <dbReference type="Proteomes" id="UP000053268"/>
    </source>
</evidence>
<dbReference type="AlphaFoldDB" id="A0A194Q887"/>
<keyword evidence="2" id="KW-0719">Serine esterase</keyword>
<evidence type="ECO:0000256" key="4">
    <source>
        <dbReference type="ARBA" id="ARBA00023157"/>
    </source>
</evidence>
<feature type="chain" id="PRO_5008443714" description="Carboxylic ester hydrolase" evidence="6">
    <location>
        <begin position="17"/>
        <end position="537"/>
    </location>
</feature>